<dbReference type="Pfam" id="PF13090">
    <property type="entry name" value="PP_kinase_C"/>
    <property type="match status" value="1"/>
</dbReference>
<evidence type="ECO:0000256" key="5">
    <source>
        <dbReference type="ARBA" id="ARBA00022840"/>
    </source>
</evidence>
<evidence type="ECO:0000256" key="1">
    <source>
        <dbReference type="ARBA" id="ARBA00022553"/>
    </source>
</evidence>
<evidence type="ECO:0000256" key="7">
    <source>
        <dbReference type="RuleBase" id="RU003800"/>
    </source>
</evidence>
<evidence type="ECO:0000313" key="13">
    <source>
        <dbReference type="EMBL" id="PAX09738.1"/>
    </source>
</evidence>
<evidence type="ECO:0000256" key="2">
    <source>
        <dbReference type="ARBA" id="ARBA00022679"/>
    </source>
</evidence>
<gene>
    <name evidence="6" type="primary">ppk</name>
    <name evidence="13" type="ORF">CKY28_03135</name>
</gene>
<sequence>MNRPAHLSRLTDADDDPFPSAPAGRYFNRELSWLAFNRRVLEEATNRAHPLLERLRFLSISGNNLDEFFMVRVAGLKGQQAQEVDRLSADGMTPAQQLAAVTAEADKLMADQQTVWRDLRAELAEQDIHVLGSRQIDDESVGWLEQHFRRQIFPILTPQALDPAHPFPFMPNKGLAVMFDLQRLSDGEPIRELVMIPSTVKRFLRLPGESARYVAIESIVKRFSHLLFPGYEVQGAAEFRVLRDSDIEIEEEAEDLVRYFRSAIKRRRRGRVIRLELETGMADGLSEVLRDELGEQDTIVTESGSFLGWADLDALTDEDRPDLKWPSFTPRFPERIREYGGDCFAAIKAKDIVVHHPYETFEVVIAFLKQAAADPDVVAIKQTLYRAGKQSAVIAALIAAAEAGKSVTAVVELKARFDEEQNLYWASALERAGVQVVYGFIDWKTHAKVSMVVRREGEEFRTYIHFGTGNYHPITARIYTDLSYFTADPKLGDDAAQMFNYITGYVEPQALNCISLSPRDLRPQLIELIDREIAHARAGRPASIWAKMNSLVDPEMIEKLYEASGAGVEIDLIVRGICCLKPGVEGMSERIRVKSIVGRFLEHSRIWAFGDGEPLPNDSAALFISSADWMPRNFDRRVEYMLPITNPTVHDQVLDQVMVANLIDNEQSWVLDAEGKYTRIEPGERPFNLHRYFMTNPSLSGRGAALEASGQVPHLSLARR</sequence>
<feature type="domain" description="Polyphosphate kinase N-terminal" evidence="10">
    <location>
        <begin position="26"/>
        <end position="130"/>
    </location>
</feature>
<evidence type="ECO:0000259" key="12">
    <source>
        <dbReference type="Pfam" id="PF17941"/>
    </source>
</evidence>
<accession>A0A2A2SKJ4</accession>
<dbReference type="NCBIfam" id="NF003918">
    <property type="entry name" value="PRK05443.1-2"/>
    <property type="match status" value="1"/>
</dbReference>
<feature type="binding site" evidence="6">
    <location>
        <position position="603"/>
    </location>
    <ligand>
        <name>ATP</name>
        <dbReference type="ChEBI" id="CHEBI:30616"/>
    </ligand>
</feature>
<dbReference type="Gene3D" id="3.30.870.10">
    <property type="entry name" value="Endonuclease Chain A"/>
    <property type="match status" value="2"/>
</dbReference>
<comment type="caution">
    <text evidence="13">The sequence shown here is derived from an EMBL/GenBank/DDBJ whole genome shotgun (WGS) entry which is preliminary data.</text>
</comment>
<dbReference type="Proteomes" id="UP000218151">
    <property type="component" value="Unassembled WGS sequence"/>
</dbReference>
<dbReference type="InterPro" id="IPR041108">
    <property type="entry name" value="PP_kinase_C_1"/>
</dbReference>
<keyword evidence="2 6" id="KW-0808">Transferase</keyword>
<feature type="region of interest" description="Disordered" evidence="8">
    <location>
        <begin position="1"/>
        <end position="21"/>
    </location>
</feature>
<feature type="binding site" evidence="6">
    <location>
        <position position="386"/>
    </location>
    <ligand>
        <name>Mg(2+)</name>
        <dbReference type="ChEBI" id="CHEBI:18420"/>
    </ligand>
</feature>
<evidence type="ECO:0000256" key="4">
    <source>
        <dbReference type="ARBA" id="ARBA00022777"/>
    </source>
</evidence>
<dbReference type="SUPFAM" id="SSF143724">
    <property type="entry name" value="PHP14-like"/>
    <property type="match status" value="1"/>
</dbReference>
<dbReference type="CDD" id="cd09168">
    <property type="entry name" value="PLDc_PaPPK1_C2_like"/>
    <property type="match status" value="1"/>
</dbReference>
<dbReference type="Gene3D" id="3.30.1840.10">
    <property type="entry name" value="Polyphosphate kinase middle domain"/>
    <property type="match status" value="1"/>
</dbReference>
<feature type="active site" description="Phosphohistidine intermediate" evidence="6">
    <location>
        <position position="446"/>
    </location>
</feature>
<protein>
    <recommendedName>
        <fullName evidence="6 7">Polyphosphate kinase</fullName>
        <ecNumber evidence="6 7">2.7.4.1</ecNumber>
    </recommendedName>
    <alternativeName>
        <fullName evidence="6">ATP-polyphosphate phosphotransferase</fullName>
    </alternativeName>
    <alternativeName>
        <fullName evidence="6">Polyphosphoric acid kinase</fullName>
    </alternativeName>
</protein>
<comment type="PTM">
    <text evidence="6 7">An intermediate of this reaction is the autophosphorylated ppk in which a phosphate is covalently linked to a histidine residue through a N-P bond.</text>
</comment>
<evidence type="ECO:0000259" key="9">
    <source>
        <dbReference type="Pfam" id="PF02503"/>
    </source>
</evidence>
<dbReference type="GO" id="GO:0046872">
    <property type="term" value="F:metal ion binding"/>
    <property type="evidence" value="ECO:0007669"/>
    <property type="project" value="UniProtKB-KW"/>
</dbReference>
<keyword evidence="6" id="KW-0460">Magnesium</keyword>
<dbReference type="Pfam" id="PF13089">
    <property type="entry name" value="PP_kinase_N"/>
    <property type="match status" value="1"/>
</dbReference>
<dbReference type="InterPro" id="IPR036832">
    <property type="entry name" value="PPK_N_dom_sf"/>
</dbReference>
<dbReference type="GO" id="GO:0006799">
    <property type="term" value="P:polyphosphate biosynthetic process"/>
    <property type="evidence" value="ECO:0007669"/>
    <property type="project" value="UniProtKB-UniRule"/>
</dbReference>
<feature type="binding site" evidence="6">
    <location>
        <position position="416"/>
    </location>
    <ligand>
        <name>Mg(2+)</name>
        <dbReference type="ChEBI" id="CHEBI:18420"/>
    </ligand>
</feature>
<evidence type="ECO:0000259" key="10">
    <source>
        <dbReference type="Pfam" id="PF13089"/>
    </source>
</evidence>
<dbReference type="Pfam" id="PF02503">
    <property type="entry name" value="PP_kinase"/>
    <property type="match status" value="1"/>
</dbReference>
<dbReference type="NCBIfam" id="NF003919">
    <property type="entry name" value="PRK05443.1-4"/>
    <property type="match status" value="1"/>
</dbReference>
<keyword evidence="1 6" id="KW-0597">Phosphoprotein</keyword>
<dbReference type="PANTHER" id="PTHR30218">
    <property type="entry name" value="POLYPHOSPHATE KINASE"/>
    <property type="match status" value="1"/>
</dbReference>
<feature type="binding site" evidence="6">
    <location>
        <position position="479"/>
    </location>
    <ligand>
        <name>ATP</name>
        <dbReference type="ChEBI" id="CHEBI:30616"/>
    </ligand>
</feature>
<comment type="catalytic activity">
    <reaction evidence="6 7">
        <text>[phosphate](n) + ATP = [phosphate](n+1) + ADP</text>
        <dbReference type="Rhea" id="RHEA:19573"/>
        <dbReference type="Rhea" id="RHEA-COMP:9859"/>
        <dbReference type="Rhea" id="RHEA-COMP:14280"/>
        <dbReference type="ChEBI" id="CHEBI:16838"/>
        <dbReference type="ChEBI" id="CHEBI:30616"/>
        <dbReference type="ChEBI" id="CHEBI:456216"/>
        <dbReference type="EC" id="2.7.4.1"/>
    </reaction>
</comment>
<dbReference type="EMBL" id="NSLI01000001">
    <property type="protein sequence ID" value="PAX09738.1"/>
    <property type="molecule type" value="Genomic_DNA"/>
</dbReference>
<comment type="function">
    <text evidence="6 7">Catalyzes the reversible transfer of the terminal phosphate of ATP to form a long-chain polyphosphate (polyP).</text>
</comment>
<evidence type="ECO:0000256" key="6">
    <source>
        <dbReference type="HAMAP-Rule" id="MF_00347"/>
    </source>
</evidence>
<dbReference type="NCBIfam" id="NF003917">
    <property type="entry name" value="PRK05443.1-1"/>
    <property type="match status" value="1"/>
</dbReference>
<evidence type="ECO:0000313" key="14">
    <source>
        <dbReference type="Proteomes" id="UP000218151"/>
    </source>
</evidence>
<dbReference type="NCBIfam" id="TIGR03705">
    <property type="entry name" value="poly_P_kin"/>
    <property type="match status" value="1"/>
</dbReference>
<feature type="binding site" evidence="6">
    <location>
        <position position="575"/>
    </location>
    <ligand>
        <name>ATP</name>
        <dbReference type="ChEBI" id="CHEBI:30616"/>
    </ligand>
</feature>
<dbReference type="InterPro" id="IPR003414">
    <property type="entry name" value="PP_kinase"/>
</dbReference>
<dbReference type="PANTHER" id="PTHR30218:SF0">
    <property type="entry name" value="POLYPHOSPHATE KINASE"/>
    <property type="match status" value="1"/>
</dbReference>
<feature type="domain" description="Polyphosphate kinase C-terminal" evidence="11">
    <location>
        <begin position="516"/>
        <end position="682"/>
    </location>
</feature>
<dbReference type="GO" id="GO:0005524">
    <property type="term" value="F:ATP binding"/>
    <property type="evidence" value="ECO:0007669"/>
    <property type="project" value="UniProtKB-KW"/>
</dbReference>
<dbReference type="AlphaFoldDB" id="A0A2A2SKJ4"/>
<dbReference type="Gene3D" id="1.20.58.310">
    <property type="entry name" value="Polyphosphate kinase N-terminal domain"/>
    <property type="match status" value="1"/>
</dbReference>
<keyword evidence="6" id="KW-0479">Metal-binding</keyword>
<keyword evidence="5 6" id="KW-0067">ATP-binding</keyword>
<feature type="domain" description="Polyphosphate kinase C-terminal" evidence="12">
    <location>
        <begin position="343"/>
        <end position="507"/>
    </location>
</feature>
<evidence type="ECO:0000256" key="3">
    <source>
        <dbReference type="ARBA" id="ARBA00022741"/>
    </source>
</evidence>
<feature type="domain" description="Polyphosphate kinase middle" evidence="9">
    <location>
        <begin position="143"/>
        <end position="312"/>
    </location>
</feature>
<feature type="binding site" evidence="6">
    <location>
        <position position="64"/>
    </location>
    <ligand>
        <name>ATP</name>
        <dbReference type="ChEBI" id="CHEBI:30616"/>
    </ligand>
</feature>
<dbReference type="GO" id="GO:0009358">
    <property type="term" value="C:polyphosphate kinase complex"/>
    <property type="evidence" value="ECO:0007669"/>
    <property type="project" value="InterPro"/>
</dbReference>
<keyword evidence="14" id="KW-1185">Reference proteome</keyword>
<dbReference type="NCBIfam" id="NF003921">
    <property type="entry name" value="PRK05443.2-2"/>
    <property type="match status" value="1"/>
</dbReference>
<dbReference type="Pfam" id="PF17941">
    <property type="entry name" value="PP_kinase_C_1"/>
    <property type="match status" value="1"/>
</dbReference>
<evidence type="ECO:0000256" key="8">
    <source>
        <dbReference type="SAM" id="MobiDB-lite"/>
    </source>
</evidence>
<name>A0A2A2SKJ4_9SPHN</name>
<dbReference type="InterPro" id="IPR025200">
    <property type="entry name" value="PPK_C_dom2"/>
</dbReference>
<dbReference type="InterPro" id="IPR036830">
    <property type="entry name" value="PP_kinase_middle_dom_sf"/>
</dbReference>
<keyword evidence="4 6" id="KW-0418">Kinase</keyword>
<reference evidence="14" key="1">
    <citation type="submission" date="2017-09" db="EMBL/GenBank/DDBJ databases">
        <authorList>
            <person name="Feng G."/>
            <person name="Zhu H."/>
        </authorList>
    </citation>
    <scope>NUCLEOTIDE SEQUENCE [LARGE SCALE GENOMIC DNA]</scope>
    <source>
        <strain evidence="14">1PNM-20</strain>
    </source>
</reference>
<comment type="similarity">
    <text evidence="6 7">Belongs to the polyphosphate kinase 1 (PPK1) family.</text>
</comment>
<dbReference type="SUPFAM" id="SSF140356">
    <property type="entry name" value="PPK N-terminal domain-like"/>
    <property type="match status" value="1"/>
</dbReference>
<evidence type="ECO:0000259" key="11">
    <source>
        <dbReference type="Pfam" id="PF13090"/>
    </source>
</evidence>
<dbReference type="EC" id="2.7.4.1" evidence="6 7"/>
<dbReference type="HAMAP" id="MF_00347">
    <property type="entry name" value="Polyphosphate_kinase"/>
    <property type="match status" value="1"/>
</dbReference>
<dbReference type="OrthoDB" id="9761456at2"/>
<keyword evidence="3 6" id="KW-0547">Nucleotide-binding</keyword>
<organism evidence="13 14">
    <name type="scientific">Sphingomonas lenta</name>
    <dbReference type="NCBI Taxonomy" id="1141887"/>
    <lineage>
        <taxon>Bacteria</taxon>
        <taxon>Pseudomonadati</taxon>
        <taxon>Pseudomonadota</taxon>
        <taxon>Alphaproteobacteria</taxon>
        <taxon>Sphingomonadales</taxon>
        <taxon>Sphingomonadaceae</taxon>
        <taxon>Sphingomonas</taxon>
    </lineage>
</organism>
<dbReference type="GO" id="GO:0008976">
    <property type="term" value="F:polyphosphate kinase activity"/>
    <property type="evidence" value="ECO:0007669"/>
    <property type="project" value="UniProtKB-UniRule"/>
</dbReference>
<dbReference type="RefSeq" id="WP_095996845.1">
    <property type="nucleotide sequence ID" value="NZ_NSLI01000001.1"/>
</dbReference>
<proteinExistence type="inferred from homology"/>
<dbReference type="InterPro" id="IPR024953">
    <property type="entry name" value="PP_kinase_middle"/>
</dbReference>
<dbReference type="InterPro" id="IPR025198">
    <property type="entry name" value="PPK_N_dom"/>
</dbReference>
<dbReference type="SUPFAM" id="SSF56024">
    <property type="entry name" value="Phospholipase D/nuclease"/>
    <property type="match status" value="2"/>
</dbReference>
<dbReference type="PIRSF" id="PIRSF015589">
    <property type="entry name" value="PP_kinase"/>
    <property type="match status" value="1"/>
</dbReference>
<comment type="cofactor">
    <cofactor evidence="6">
        <name>Mg(2+)</name>
        <dbReference type="ChEBI" id="CHEBI:18420"/>
    </cofactor>
</comment>